<comment type="subcellular location">
    <subcellularLocation>
        <location evidence="1">Cell membrane</location>
        <topology evidence="1">Multi-pass membrane protein</topology>
    </subcellularLocation>
</comment>
<dbReference type="CDD" id="cd14263">
    <property type="entry name" value="DAGK_IM_like"/>
    <property type="match status" value="1"/>
</dbReference>
<keyword evidence="10 19" id="KW-1133">Transmembrane helix</keyword>
<dbReference type="InterPro" id="IPR036945">
    <property type="entry name" value="DAGK_sf"/>
</dbReference>
<gene>
    <name evidence="20" type="ORF">H5J25_08795</name>
</gene>
<dbReference type="PANTHER" id="PTHR34299:SF1">
    <property type="entry name" value="DIACYLGLYCEROL KINASE"/>
    <property type="match status" value="1"/>
</dbReference>
<evidence type="ECO:0000256" key="1">
    <source>
        <dbReference type="ARBA" id="ARBA00004651"/>
    </source>
</evidence>
<evidence type="ECO:0000256" key="19">
    <source>
        <dbReference type="SAM" id="Phobius"/>
    </source>
</evidence>
<dbReference type="GO" id="GO:0046872">
    <property type="term" value="F:metal ion binding"/>
    <property type="evidence" value="ECO:0007669"/>
    <property type="project" value="UniProtKB-KW"/>
</dbReference>
<feature type="binding site" evidence="18">
    <location>
        <position position="72"/>
    </location>
    <ligand>
        <name>a divalent metal cation</name>
        <dbReference type="ChEBI" id="CHEBI:60240"/>
    </ligand>
</feature>
<evidence type="ECO:0000256" key="3">
    <source>
        <dbReference type="ARBA" id="ARBA00022475"/>
    </source>
</evidence>
<keyword evidence="11" id="KW-0443">Lipid metabolism</keyword>
<evidence type="ECO:0000256" key="10">
    <source>
        <dbReference type="ARBA" id="ARBA00022989"/>
    </source>
</evidence>
<dbReference type="GO" id="GO:0016301">
    <property type="term" value="F:kinase activity"/>
    <property type="evidence" value="ECO:0007669"/>
    <property type="project" value="UniProtKB-KW"/>
</dbReference>
<keyword evidence="5" id="KW-0808">Transferase</keyword>
<dbReference type="RefSeq" id="WP_202095729.1">
    <property type="nucleotide sequence ID" value="NZ_CP061035.1"/>
</dbReference>
<evidence type="ECO:0000256" key="7">
    <source>
        <dbReference type="ARBA" id="ARBA00022741"/>
    </source>
</evidence>
<dbReference type="GO" id="GO:0008654">
    <property type="term" value="P:phospholipid biosynthetic process"/>
    <property type="evidence" value="ECO:0007669"/>
    <property type="project" value="UniProtKB-KW"/>
</dbReference>
<keyword evidence="3" id="KW-1003">Cell membrane</keyword>
<evidence type="ECO:0000313" key="20">
    <source>
        <dbReference type="EMBL" id="QQV78675.1"/>
    </source>
</evidence>
<feature type="binding site" evidence="17">
    <location>
        <position position="24"/>
    </location>
    <ligand>
        <name>ATP</name>
        <dbReference type="ChEBI" id="CHEBI:30616"/>
    </ligand>
</feature>
<keyword evidence="4" id="KW-0444">Lipid biosynthesis</keyword>
<dbReference type="AlphaFoldDB" id="A0A974NXD1"/>
<keyword evidence="14" id="KW-1208">Phospholipid metabolism</keyword>
<keyword evidence="9 17" id="KW-0067">ATP-binding</keyword>
<evidence type="ECO:0000256" key="9">
    <source>
        <dbReference type="ARBA" id="ARBA00022840"/>
    </source>
</evidence>
<evidence type="ECO:0000313" key="21">
    <source>
        <dbReference type="Proteomes" id="UP000595894"/>
    </source>
</evidence>
<comment type="cofactor">
    <cofactor evidence="18">
        <name>Mg(2+)</name>
        <dbReference type="ChEBI" id="CHEBI:18420"/>
    </cofactor>
    <text evidence="18">Mn(2+), Zn(2+), Cd(2+) and Co(2+) support activity to lesser extents.</text>
</comment>
<keyword evidence="13" id="KW-0594">Phospholipid biosynthesis</keyword>
<keyword evidence="21" id="KW-1185">Reference proteome</keyword>
<name>A0A974NXD1_9SPHN</name>
<organism evidence="20 21">
    <name type="scientific">Sphingomonas aliaeris</name>
    <dbReference type="NCBI Taxonomy" id="2759526"/>
    <lineage>
        <taxon>Bacteria</taxon>
        <taxon>Pseudomonadati</taxon>
        <taxon>Pseudomonadota</taxon>
        <taxon>Alphaproteobacteria</taxon>
        <taxon>Sphingomonadales</taxon>
        <taxon>Sphingomonadaceae</taxon>
        <taxon>Sphingomonas</taxon>
    </lineage>
</organism>
<feature type="transmembrane region" description="Helical" evidence="19">
    <location>
        <begin position="92"/>
        <end position="116"/>
    </location>
</feature>
<keyword evidence="7 17" id="KW-0547">Nucleotide-binding</keyword>
<evidence type="ECO:0000256" key="17">
    <source>
        <dbReference type="PIRSR" id="PIRSR600829-3"/>
    </source>
</evidence>
<accession>A0A974NXD1</accession>
<feature type="active site" description="Proton acceptor" evidence="15">
    <location>
        <position position="65"/>
    </location>
</feature>
<keyword evidence="12 19" id="KW-0472">Membrane</keyword>
<sequence length="125" mass="13561">MKNRSLIARTGFAFAGWRTAFQRERSFRAHVGIVIFGAVLLLIVRPEPIWWAIVALICALVVAIELVNSAIEALCDMLHPGIHPEIKAVKDMVSGAVLAVTLAAIVVAAALIYAHWHVVMGKLAL</sequence>
<dbReference type="GO" id="GO:0005524">
    <property type="term" value="F:ATP binding"/>
    <property type="evidence" value="ECO:0007669"/>
    <property type="project" value="UniProtKB-KW"/>
</dbReference>
<keyword evidence="8 20" id="KW-0418">Kinase</keyword>
<evidence type="ECO:0000256" key="5">
    <source>
        <dbReference type="ARBA" id="ARBA00022679"/>
    </source>
</evidence>
<feature type="binding site" evidence="17">
    <location>
        <position position="72"/>
    </location>
    <ligand>
        <name>ATP</name>
        <dbReference type="ChEBI" id="CHEBI:30616"/>
    </ligand>
</feature>
<evidence type="ECO:0000256" key="4">
    <source>
        <dbReference type="ARBA" id="ARBA00022516"/>
    </source>
</evidence>
<evidence type="ECO:0000256" key="13">
    <source>
        <dbReference type="ARBA" id="ARBA00023209"/>
    </source>
</evidence>
<evidence type="ECO:0000256" key="8">
    <source>
        <dbReference type="ARBA" id="ARBA00022777"/>
    </source>
</evidence>
<keyword evidence="6 19" id="KW-0812">Transmembrane</keyword>
<keyword evidence="18" id="KW-0460">Magnesium</keyword>
<feature type="binding site" evidence="18">
    <location>
        <position position="24"/>
    </location>
    <ligand>
        <name>a divalent metal cation</name>
        <dbReference type="ChEBI" id="CHEBI:60240"/>
    </ligand>
</feature>
<dbReference type="InterPro" id="IPR000829">
    <property type="entry name" value="DAGK"/>
</dbReference>
<dbReference type="EMBL" id="CP061035">
    <property type="protein sequence ID" value="QQV78675.1"/>
    <property type="molecule type" value="Genomic_DNA"/>
</dbReference>
<comment type="similarity">
    <text evidence="2">Belongs to the bacterial diacylglycerol kinase family.</text>
</comment>
<evidence type="ECO:0000256" key="2">
    <source>
        <dbReference type="ARBA" id="ARBA00005967"/>
    </source>
</evidence>
<reference evidence="21" key="1">
    <citation type="submission" date="2020-09" db="EMBL/GenBank/DDBJ databases">
        <title>Sphingomonas sp., a new species isolated from pork steak.</title>
        <authorList>
            <person name="Heidler von Heilborn D."/>
        </authorList>
    </citation>
    <scope>NUCLEOTIDE SEQUENCE [LARGE SCALE GENOMIC DNA]</scope>
</reference>
<feature type="binding site" evidence="16">
    <location>
        <position position="65"/>
    </location>
    <ligand>
        <name>substrate</name>
    </ligand>
</feature>
<evidence type="ECO:0000256" key="11">
    <source>
        <dbReference type="ARBA" id="ARBA00023098"/>
    </source>
</evidence>
<keyword evidence="18" id="KW-0479">Metal-binding</keyword>
<proteinExistence type="inferred from homology"/>
<evidence type="ECO:0000256" key="14">
    <source>
        <dbReference type="ARBA" id="ARBA00023264"/>
    </source>
</evidence>
<dbReference type="KEGG" id="sari:H5J25_08795"/>
<evidence type="ECO:0000256" key="6">
    <source>
        <dbReference type="ARBA" id="ARBA00022692"/>
    </source>
</evidence>
<feature type="binding site" evidence="17">
    <location>
        <begin position="90"/>
        <end position="91"/>
    </location>
    <ligand>
        <name>ATP</name>
        <dbReference type="ChEBI" id="CHEBI:30616"/>
    </ligand>
</feature>
<dbReference type="Pfam" id="PF01219">
    <property type="entry name" value="DAGK_prokar"/>
    <property type="match status" value="1"/>
</dbReference>
<feature type="binding site" evidence="16">
    <location>
        <position position="94"/>
    </location>
    <ligand>
        <name>substrate</name>
    </ligand>
</feature>
<dbReference type="GO" id="GO:0005886">
    <property type="term" value="C:plasma membrane"/>
    <property type="evidence" value="ECO:0007669"/>
    <property type="project" value="UniProtKB-SubCell"/>
</dbReference>
<protein>
    <submittedName>
        <fullName evidence="20">Diacylglycerol kinase</fullName>
    </submittedName>
</protein>
<dbReference type="PANTHER" id="PTHR34299">
    <property type="entry name" value="DIACYLGLYCEROL KINASE"/>
    <property type="match status" value="1"/>
</dbReference>
<evidence type="ECO:0000256" key="16">
    <source>
        <dbReference type="PIRSR" id="PIRSR600829-2"/>
    </source>
</evidence>
<evidence type="ECO:0000256" key="15">
    <source>
        <dbReference type="PIRSR" id="PIRSR600829-1"/>
    </source>
</evidence>
<dbReference type="Gene3D" id="1.10.287.3610">
    <property type="match status" value="1"/>
</dbReference>
<evidence type="ECO:0000256" key="18">
    <source>
        <dbReference type="PIRSR" id="PIRSR600829-4"/>
    </source>
</evidence>
<feature type="transmembrane region" description="Helical" evidence="19">
    <location>
        <begin position="50"/>
        <end position="71"/>
    </location>
</feature>
<evidence type="ECO:0000256" key="12">
    <source>
        <dbReference type="ARBA" id="ARBA00023136"/>
    </source>
</evidence>
<feature type="transmembrane region" description="Helical" evidence="19">
    <location>
        <begin position="27"/>
        <end position="44"/>
    </location>
</feature>
<dbReference type="Proteomes" id="UP000595894">
    <property type="component" value="Chromosome"/>
</dbReference>